<dbReference type="RefSeq" id="WP_284241395.1">
    <property type="nucleotide sequence ID" value="NZ_BSSQ01000019.1"/>
</dbReference>
<keyword evidence="7" id="KW-0067">ATP-binding</keyword>
<dbReference type="SMART" id="SM00488">
    <property type="entry name" value="DEXDc2"/>
    <property type="match status" value="1"/>
</dbReference>
<comment type="similarity">
    <text evidence="13">Belongs to the helicase family. DinG subfamily.</text>
</comment>
<dbReference type="PANTHER" id="PTHR11472">
    <property type="entry name" value="DNA REPAIR DEAD HELICASE RAD3/XP-D SUBFAMILY MEMBER"/>
    <property type="match status" value="1"/>
</dbReference>
<keyword evidence="6 15" id="KW-0347">Helicase</keyword>
<evidence type="ECO:0000256" key="7">
    <source>
        <dbReference type="ARBA" id="ARBA00022840"/>
    </source>
</evidence>
<evidence type="ECO:0000256" key="12">
    <source>
        <dbReference type="ARBA" id="ARBA00023235"/>
    </source>
</evidence>
<evidence type="ECO:0000256" key="3">
    <source>
        <dbReference type="ARBA" id="ARBA00022741"/>
    </source>
</evidence>
<dbReference type="Gene3D" id="3.90.320.10">
    <property type="match status" value="1"/>
</dbReference>
<keyword evidence="4" id="KW-0227">DNA damage</keyword>
<evidence type="ECO:0000256" key="4">
    <source>
        <dbReference type="ARBA" id="ARBA00022763"/>
    </source>
</evidence>
<protein>
    <submittedName>
        <fullName evidence="15">ATP-dependent helicase</fullName>
    </submittedName>
</protein>
<dbReference type="InterPro" id="IPR010614">
    <property type="entry name" value="RAD3-like_helicase_DEAD"/>
</dbReference>
<evidence type="ECO:0000256" key="10">
    <source>
        <dbReference type="ARBA" id="ARBA00023125"/>
    </source>
</evidence>
<evidence type="ECO:0000256" key="8">
    <source>
        <dbReference type="ARBA" id="ARBA00023004"/>
    </source>
</evidence>
<dbReference type="Pfam" id="PF06733">
    <property type="entry name" value="DEAD_2"/>
    <property type="match status" value="1"/>
</dbReference>
<evidence type="ECO:0000256" key="6">
    <source>
        <dbReference type="ARBA" id="ARBA00022806"/>
    </source>
</evidence>
<dbReference type="EMBL" id="BSSQ01000019">
    <property type="protein sequence ID" value="GLX70622.1"/>
    <property type="molecule type" value="Genomic_DNA"/>
</dbReference>
<keyword evidence="2" id="KW-0479">Metal-binding</keyword>
<evidence type="ECO:0000313" key="16">
    <source>
        <dbReference type="Proteomes" id="UP001157114"/>
    </source>
</evidence>
<evidence type="ECO:0000256" key="11">
    <source>
        <dbReference type="ARBA" id="ARBA00023204"/>
    </source>
</evidence>
<dbReference type="Gene3D" id="3.40.50.300">
    <property type="entry name" value="P-loop containing nucleotide triphosphate hydrolases"/>
    <property type="match status" value="2"/>
</dbReference>
<keyword evidence="5" id="KW-0378">Hydrolase</keyword>
<evidence type="ECO:0000259" key="14">
    <source>
        <dbReference type="PROSITE" id="PS51193"/>
    </source>
</evidence>
<evidence type="ECO:0000313" key="15">
    <source>
        <dbReference type="EMBL" id="GLX70622.1"/>
    </source>
</evidence>
<feature type="domain" description="Helicase ATP-binding" evidence="14">
    <location>
        <begin position="181"/>
        <end position="444"/>
    </location>
</feature>
<keyword evidence="11" id="KW-0234">DNA repair</keyword>
<dbReference type="InterPro" id="IPR006555">
    <property type="entry name" value="ATP-dep_Helicase_C"/>
</dbReference>
<keyword evidence="16" id="KW-1185">Reference proteome</keyword>
<keyword evidence="9" id="KW-0411">Iron-sulfur</keyword>
<dbReference type="Gene3D" id="1.10.30.20">
    <property type="entry name" value="Bacterial XPD DNA helicase, FeS cluster domain"/>
    <property type="match status" value="1"/>
</dbReference>
<dbReference type="InterPro" id="IPR006554">
    <property type="entry name" value="Helicase-like_DEXD_c2"/>
</dbReference>
<dbReference type="Proteomes" id="UP001157114">
    <property type="component" value="Unassembled WGS sequence"/>
</dbReference>
<dbReference type="InterPro" id="IPR027417">
    <property type="entry name" value="P-loop_NTPase"/>
</dbReference>
<dbReference type="InterPro" id="IPR011604">
    <property type="entry name" value="PDDEXK-like_dom_sf"/>
</dbReference>
<dbReference type="PANTHER" id="PTHR11472:SF34">
    <property type="entry name" value="REGULATOR OF TELOMERE ELONGATION HELICASE 1"/>
    <property type="match status" value="1"/>
</dbReference>
<evidence type="ECO:0000256" key="2">
    <source>
        <dbReference type="ARBA" id="ARBA00022723"/>
    </source>
</evidence>
<keyword evidence="12" id="KW-0413">Isomerase</keyword>
<dbReference type="PROSITE" id="PS51193">
    <property type="entry name" value="HELICASE_ATP_BIND_2"/>
    <property type="match status" value="1"/>
</dbReference>
<evidence type="ECO:0000256" key="5">
    <source>
        <dbReference type="ARBA" id="ARBA00022801"/>
    </source>
</evidence>
<organism evidence="15 16">
    <name type="scientific">Paenibacillus glycanilyticus</name>
    <dbReference type="NCBI Taxonomy" id="126569"/>
    <lineage>
        <taxon>Bacteria</taxon>
        <taxon>Bacillati</taxon>
        <taxon>Bacillota</taxon>
        <taxon>Bacilli</taxon>
        <taxon>Bacillales</taxon>
        <taxon>Paenibacillaceae</taxon>
        <taxon>Paenibacillus</taxon>
    </lineage>
</organism>
<proteinExistence type="inferred from homology"/>
<reference evidence="15 16" key="1">
    <citation type="submission" date="2023-03" db="EMBL/GenBank/DDBJ databases">
        <title>Draft genome sequence of the bacteria which degrade cell wall of Tricholomamatutake.</title>
        <authorList>
            <person name="Konishi Y."/>
            <person name="Fukuta Y."/>
            <person name="Shirasaka N."/>
        </authorList>
    </citation>
    <scope>NUCLEOTIDE SEQUENCE [LARGE SCALE GENOMIC DNA]</scope>
    <source>
        <strain evidence="16">mu1</strain>
    </source>
</reference>
<dbReference type="Gene3D" id="1.10.275.40">
    <property type="match status" value="1"/>
</dbReference>
<dbReference type="InterPro" id="IPR042493">
    <property type="entry name" value="XPD_DNA_FeS"/>
</dbReference>
<dbReference type="InterPro" id="IPR014013">
    <property type="entry name" value="Helic_SF1/SF2_ATP-bd_DinG/Rad3"/>
</dbReference>
<dbReference type="Pfam" id="PF13307">
    <property type="entry name" value="Helicase_C_2"/>
    <property type="match status" value="1"/>
</dbReference>
<gene>
    <name evidence="15" type="ORF">MU1_49680</name>
</gene>
<name>A0ABQ6GLZ7_9BACL</name>
<keyword evidence="10" id="KW-0238">DNA-binding</keyword>
<keyword evidence="8" id="KW-0408">Iron</keyword>
<keyword evidence="3" id="KW-0547">Nucleotide-binding</keyword>
<accession>A0ABQ6GLZ7</accession>
<dbReference type="InterPro" id="IPR045028">
    <property type="entry name" value="DinG/Rad3-like"/>
</dbReference>
<keyword evidence="1" id="KW-0004">4Fe-4S</keyword>
<sequence>MTQTVHLSVRALVEYAYSSGDINVGFRSTVPLTEGTRMHRQIQNGYGEQDAKEVYLSAEIAYENLTFAIDGRCDGLLQSENGMMIDEIKSFSGRLPSLMEETYPVHWAQAQCYAYIVAKDRELESIQVQLTYAHVEADEIHRFVRTMTFAELEKFINDTVASYYPYASIKSRHAARRDASIKLLNFPFPSYRSGQRKLAASVYQTIADHRKLFAKAPTGTGKTMSTLFPAVKAFGEGLLQKLFYLTARTTTRTAAEEALEMLRDGGLHLHSVTLTAKEKVCFKDETRCTPEYCEYAEGYYDRVNGALLDMLSEETRMTREVIERYARKHRVCPFEFSLDAAYAADAVICDYNYIFDPRVNLKRLFEEQKRQTALLVDEAHNLVDRAREMYSAELRKSDFLELQRASKISRPLVYQSAKAVNQYFIALRKTMNDQADATKLDLPEQLVDHLELLVSAAERQLAAGDSDELLADVYFGCQHFLRIAKLYDERYVTYAELERSDVRLKLFCLAPSHLLRQYAKGYRAQILFSATLSPLPYFMDMLGGDAETDYSVAIPSPFAPEQLEVRIERLSTRYQDRERTMDRVAGLLHDMACRHQGNILVFFPSYAYMNGVHERYMEQGNEDKGVRTLIQTSNMSEEERASFLASFAAGNQGTLVGFAVMGGIFSEGIDLVGDRLTGVAIVGVGLPQVGTERNIIKQYFDRQEKNGFEYAYVFPGMNKVLQAGGRLIRSESDRGTLLLIDDRYAQPQYARLLPPEWRHSLSHDSTPL</sequence>
<dbReference type="SUPFAM" id="SSF52540">
    <property type="entry name" value="P-loop containing nucleoside triphosphate hydrolases"/>
    <property type="match status" value="2"/>
</dbReference>
<comment type="caution">
    <text evidence="15">The sequence shown here is derived from an EMBL/GenBank/DDBJ whole genome shotgun (WGS) entry which is preliminary data.</text>
</comment>
<evidence type="ECO:0000256" key="9">
    <source>
        <dbReference type="ARBA" id="ARBA00023014"/>
    </source>
</evidence>
<dbReference type="GO" id="GO:0004386">
    <property type="term" value="F:helicase activity"/>
    <property type="evidence" value="ECO:0007669"/>
    <property type="project" value="UniProtKB-KW"/>
</dbReference>
<dbReference type="SMART" id="SM00491">
    <property type="entry name" value="HELICc2"/>
    <property type="match status" value="1"/>
</dbReference>
<evidence type="ECO:0000256" key="1">
    <source>
        <dbReference type="ARBA" id="ARBA00022485"/>
    </source>
</evidence>
<evidence type="ECO:0000256" key="13">
    <source>
        <dbReference type="ARBA" id="ARBA00038058"/>
    </source>
</evidence>